<reference evidence="11 12" key="1">
    <citation type="submission" date="2016-10" db="EMBL/GenBank/DDBJ databases">
        <title>Genome sequence of a sulfur-reducing bacterium Desulfurobacterium indicum K6013.</title>
        <authorList>
            <person name="Cao J."/>
            <person name="Shao Z."/>
            <person name="Alain K."/>
            <person name="Jebbar M."/>
        </authorList>
    </citation>
    <scope>NUCLEOTIDE SEQUENCE [LARGE SCALE GENOMIC DNA]</scope>
    <source>
        <strain evidence="11 12">K6013</strain>
    </source>
</reference>
<evidence type="ECO:0000313" key="12">
    <source>
        <dbReference type="Proteomes" id="UP000187408"/>
    </source>
</evidence>
<keyword evidence="8" id="KW-0057">Aromatic amino acid biosynthesis</keyword>
<dbReference type="GO" id="GO:0004665">
    <property type="term" value="F:prephenate dehydrogenase (NADP+) activity"/>
    <property type="evidence" value="ECO:0007669"/>
    <property type="project" value="InterPro"/>
</dbReference>
<organism evidence="11 12">
    <name type="scientific">Desulfurobacterium indicum</name>
    <dbReference type="NCBI Taxonomy" id="1914305"/>
    <lineage>
        <taxon>Bacteria</taxon>
        <taxon>Pseudomonadati</taxon>
        <taxon>Aquificota</taxon>
        <taxon>Aquificia</taxon>
        <taxon>Desulfurobacteriales</taxon>
        <taxon>Desulfurobacteriaceae</taxon>
        <taxon>Desulfurobacterium</taxon>
    </lineage>
</organism>
<comment type="caution">
    <text evidence="11">The sequence shown here is derived from an EMBL/GenBank/DDBJ whole genome shotgun (WGS) entry which is preliminary data.</text>
</comment>
<dbReference type="Pfam" id="PF20463">
    <property type="entry name" value="PDH_C"/>
    <property type="match status" value="1"/>
</dbReference>
<dbReference type="GO" id="GO:0070403">
    <property type="term" value="F:NAD+ binding"/>
    <property type="evidence" value="ECO:0007669"/>
    <property type="project" value="InterPro"/>
</dbReference>
<proteinExistence type="inferred from homology"/>
<name>A0A1R1MMT9_9BACT</name>
<keyword evidence="6" id="KW-0560">Oxidoreductase</keyword>
<dbReference type="FunFam" id="3.40.50.720:FF:000208">
    <property type="entry name" value="Prephenate dehydrogenase"/>
    <property type="match status" value="1"/>
</dbReference>
<dbReference type="RefSeq" id="WP_076712484.1">
    <property type="nucleotide sequence ID" value="NZ_MOEN01000005.1"/>
</dbReference>
<dbReference type="EC" id="1.3.1.12" evidence="3"/>
<gene>
    <name evidence="11" type="ORF">BLW93_02195</name>
</gene>
<evidence type="ECO:0000256" key="8">
    <source>
        <dbReference type="ARBA" id="ARBA00023141"/>
    </source>
</evidence>
<dbReference type="Proteomes" id="UP000187408">
    <property type="component" value="Unassembled WGS sequence"/>
</dbReference>
<dbReference type="Gene3D" id="3.40.50.720">
    <property type="entry name" value="NAD(P)-binding Rossmann-like Domain"/>
    <property type="match status" value="1"/>
</dbReference>
<dbReference type="GO" id="GO:0008977">
    <property type="term" value="F:prephenate dehydrogenase (NAD+) activity"/>
    <property type="evidence" value="ECO:0007669"/>
    <property type="project" value="UniProtKB-EC"/>
</dbReference>
<sequence length="288" mass="32247">MWDFKHISIIGLGLIGGSFALNLKKHGFPGKVTAVDLNPEAIEKGINLKVIDNGDTTGDVLKEADLIAIATPVGVYKNVLKTIREKINPEKNIIVTDLGSVKGNLVYMCEEELKNVARFVGGHPIAGTEKSGVENSIEDLFKGAKFILTPTENTDTEAKEKIKKLWHNLGSRVIEMDPYYHDKIFASVSHLPHVVAYSIVDAIDILSKQLNEDLFMFTGGGFRDFTRIAMSDPVMWRDICMENRENVLEAIKTFKDSLTHVEKLIEENDREGLKAFFETARKKRNKIS</sequence>
<evidence type="ECO:0000256" key="7">
    <source>
        <dbReference type="ARBA" id="ARBA00023027"/>
    </source>
</evidence>
<dbReference type="OrthoDB" id="9802008at2"/>
<dbReference type="PANTHER" id="PTHR21363:SF0">
    <property type="entry name" value="PREPHENATE DEHYDROGENASE [NADP(+)]"/>
    <property type="match status" value="1"/>
</dbReference>
<keyword evidence="12" id="KW-1185">Reference proteome</keyword>
<dbReference type="AlphaFoldDB" id="A0A1R1MMT9"/>
<dbReference type="SUPFAM" id="SSF48179">
    <property type="entry name" value="6-phosphogluconate dehydrogenase C-terminal domain-like"/>
    <property type="match status" value="1"/>
</dbReference>
<dbReference type="InterPro" id="IPR036291">
    <property type="entry name" value="NAD(P)-bd_dom_sf"/>
</dbReference>
<comment type="similarity">
    <text evidence="2">Belongs to the prephenate/arogenate dehydrogenase family.</text>
</comment>
<evidence type="ECO:0000256" key="9">
    <source>
        <dbReference type="ARBA" id="ARBA00049260"/>
    </source>
</evidence>
<evidence type="ECO:0000313" key="11">
    <source>
        <dbReference type="EMBL" id="OMH41004.1"/>
    </source>
</evidence>
<dbReference type="Gene3D" id="1.10.3660.10">
    <property type="entry name" value="6-phosphogluconate dehydrogenase C-terminal like domain"/>
    <property type="match status" value="1"/>
</dbReference>
<dbReference type="FunFam" id="1.10.3660.10:FF:000003">
    <property type="entry name" value="Prephenate dehydrogenase"/>
    <property type="match status" value="1"/>
</dbReference>
<dbReference type="InterPro" id="IPR008927">
    <property type="entry name" value="6-PGluconate_DH-like_C_sf"/>
</dbReference>
<dbReference type="EMBL" id="MOEN01000005">
    <property type="protein sequence ID" value="OMH41004.1"/>
    <property type="molecule type" value="Genomic_DNA"/>
</dbReference>
<dbReference type="Pfam" id="PF02153">
    <property type="entry name" value="PDH_N"/>
    <property type="match status" value="1"/>
</dbReference>
<evidence type="ECO:0000256" key="2">
    <source>
        <dbReference type="ARBA" id="ARBA00007964"/>
    </source>
</evidence>
<evidence type="ECO:0000256" key="1">
    <source>
        <dbReference type="ARBA" id="ARBA00005067"/>
    </source>
</evidence>
<dbReference type="InterPro" id="IPR046826">
    <property type="entry name" value="PDH_N"/>
</dbReference>
<dbReference type="STRING" id="1914305.BLW93_02195"/>
<dbReference type="InterPro" id="IPR050812">
    <property type="entry name" value="Preph/Arog_dehydrog"/>
</dbReference>
<evidence type="ECO:0000259" key="10">
    <source>
        <dbReference type="PROSITE" id="PS51176"/>
    </source>
</evidence>
<dbReference type="PROSITE" id="PS51176">
    <property type="entry name" value="PDH_ADH"/>
    <property type="match status" value="1"/>
</dbReference>
<comment type="pathway">
    <text evidence="1">Amino-acid biosynthesis; L-tyrosine biosynthesis; (4-hydroxyphenyl)pyruvate from prephenate (NAD(+) route): step 1/1.</text>
</comment>
<dbReference type="InterPro" id="IPR046825">
    <property type="entry name" value="PDH_C"/>
</dbReference>
<dbReference type="SUPFAM" id="SSF51735">
    <property type="entry name" value="NAD(P)-binding Rossmann-fold domains"/>
    <property type="match status" value="1"/>
</dbReference>
<evidence type="ECO:0000256" key="4">
    <source>
        <dbReference type="ARBA" id="ARBA00022498"/>
    </source>
</evidence>
<dbReference type="InterPro" id="IPR003099">
    <property type="entry name" value="Prephen_DH"/>
</dbReference>
<keyword evidence="7" id="KW-0520">NAD</keyword>
<evidence type="ECO:0000256" key="6">
    <source>
        <dbReference type="ARBA" id="ARBA00023002"/>
    </source>
</evidence>
<accession>A0A1R1MMT9</accession>
<feature type="domain" description="Prephenate/arogenate dehydrogenase" evidence="10">
    <location>
        <begin position="5"/>
        <end position="288"/>
    </location>
</feature>
<comment type="catalytic activity">
    <reaction evidence="9">
        <text>prephenate + NAD(+) = 3-(4-hydroxyphenyl)pyruvate + CO2 + NADH</text>
        <dbReference type="Rhea" id="RHEA:13869"/>
        <dbReference type="ChEBI" id="CHEBI:16526"/>
        <dbReference type="ChEBI" id="CHEBI:29934"/>
        <dbReference type="ChEBI" id="CHEBI:36242"/>
        <dbReference type="ChEBI" id="CHEBI:57540"/>
        <dbReference type="ChEBI" id="CHEBI:57945"/>
        <dbReference type="EC" id="1.3.1.12"/>
    </reaction>
</comment>
<evidence type="ECO:0000256" key="5">
    <source>
        <dbReference type="ARBA" id="ARBA00022605"/>
    </source>
</evidence>
<dbReference type="PANTHER" id="PTHR21363">
    <property type="entry name" value="PREPHENATE DEHYDROGENASE"/>
    <property type="match status" value="1"/>
</dbReference>
<keyword evidence="4" id="KW-0827">Tyrosine biosynthesis</keyword>
<dbReference type="GO" id="GO:0006571">
    <property type="term" value="P:tyrosine biosynthetic process"/>
    <property type="evidence" value="ECO:0007669"/>
    <property type="project" value="UniProtKB-KW"/>
</dbReference>
<keyword evidence="5" id="KW-0028">Amino-acid biosynthesis</keyword>
<protein>
    <recommendedName>
        <fullName evidence="3">prephenate dehydrogenase</fullName>
        <ecNumber evidence="3">1.3.1.12</ecNumber>
    </recommendedName>
</protein>
<evidence type="ECO:0000256" key="3">
    <source>
        <dbReference type="ARBA" id="ARBA00012068"/>
    </source>
</evidence>